<geneLocation type="plasmid" evidence="1 2">
    <name>paNv_CAN12</name>
</geneLocation>
<dbReference type="EMBL" id="CP123535">
    <property type="protein sequence ID" value="WGM08995.1"/>
    <property type="molecule type" value="Genomic_DNA"/>
</dbReference>
<name>A0ABY8NX86_9GAMM</name>
<keyword evidence="2" id="KW-1185">Reference proteome</keyword>
<sequence>MKKKTSDFREDIVMLRNQGFSYEKIAFWLAKNKKFDVTANAVRAFLMKQKRIEVIKK</sequence>
<proteinExistence type="predicted"/>
<dbReference type="Proteomes" id="UP001177592">
    <property type="component" value="Plasmid paNv_CAN12"/>
</dbReference>
<keyword evidence="1" id="KW-0614">Plasmid</keyword>
<accession>A0ABY8NX86</accession>
<dbReference type="RefSeq" id="WP_280632647.1">
    <property type="nucleotide sequence ID" value="NZ_CP123535.1"/>
</dbReference>
<evidence type="ECO:0000313" key="2">
    <source>
        <dbReference type="Proteomes" id="UP001177592"/>
    </source>
</evidence>
<reference evidence="1" key="1">
    <citation type="submission" date="2023-04" db="EMBL/GenBank/DDBJ databases">
        <title>Genome dynamics across the evolutionary transition to endosymbiosis.</title>
        <authorList>
            <person name="Siozios S."/>
            <person name="Nadal-Jimenez P."/>
            <person name="Azagi T."/>
            <person name="Sprong H."/>
            <person name="Frost C.L."/>
            <person name="Parratt S.R."/>
            <person name="Taylor G."/>
            <person name="Brettell L."/>
            <person name="Lew K.C."/>
            <person name="Croft L."/>
            <person name="King K.C."/>
            <person name="Brockhurst M.A."/>
            <person name="Hypsa V."/>
            <person name="Novakova E."/>
            <person name="Darby A.C."/>
            <person name="Hurst G.D.D."/>
        </authorList>
    </citation>
    <scope>NUCLEOTIDE SEQUENCE</scope>
    <source>
        <strain evidence="1">ANv_CAN</strain>
        <plasmid evidence="1">paNv_CAN12</plasmid>
    </source>
</reference>
<gene>
    <name evidence="1" type="ORF">QE258_27185</name>
</gene>
<protein>
    <submittedName>
        <fullName evidence="1">Uncharacterized protein</fullName>
    </submittedName>
</protein>
<organism evidence="1 2">
    <name type="scientific">Arsenophonus nasoniae</name>
    <name type="common">son-killer infecting Nasonia vitripennis</name>
    <dbReference type="NCBI Taxonomy" id="638"/>
    <lineage>
        <taxon>Bacteria</taxon>
        <taxon>Pseudomonadati</taxon>
        <taxon>Pseudomonadota</taxon>
        <taxon>Gammaproteobacteria</taxon>
        <taxon>Enterobacterales</taxon>
        <taxon>Morganellaceae</taxon>
        <taxon>Arsenophonus</taxon>
    </lineage>
</organism>
<evidence type="ECO:0000313" key="1">
    <source>
        <dbReference type="EMBL" id="WGM08995.1"/>
    </source>
</evidence>